<protein>
    <submittedName>
        <fullName evidence="7">LOW QUALITY PROTEIN: betaine--homocysteine S-methyltransferase 1-like</fullName>
    </submittedName>
</protein>
<dbReference type="PANTHER" id="PTHR11103">
    <property type="entry name" value="SLR1189 PROTEIN"/>
    <property type="match status" value="1"/>
</dbReference>
<keyword evidence="4" id="KW-0862">Zinc</keyword>
<gene>
    <name evidence="7" type="primary">LOC106819418</name>
</gene>
<evidence type="ECO:0000313" key="7">
    <source>
        <dbReference type="RefSeq" id="XP_014679544.1"/>
    </source>
</evidence>
<accession>A0ABM1F523</accession>
<evidence type="ECO:0000256" key="1">
    <source>
        <dbReference type="ARBA" id="ARBA00022603"/>
    </source>
</evidence>
<evidence type="ECO:0000256" key="3">
    <source>
        <dbReference type="ARBA" id="ARBA00034478"/>
    </source>
</evidence>
<evidence type="ECO:0000256" key="2">
    <source>
        <dbReference type="ARBA" id="ARBA00022679"/>
    </source>
</evidence>
<reference evidence="7" key="1">
    <citation type="submission" date="2025-08" db="UniProtKB">
        <authorList>
            <consortium name="RefSeq"/>
        </authorList>
    </citation>
    <scope>IDENTIFICATION</scope>
</reference>
<dbReference type="PANTHER" id="PTHR11103:SF18">
    <property type="entry name" value="SLR1189 PROTEIN"/>
    <property type="match status" value="1"/>
</dbReference>
<dbReference type="InterPro" id="IPR003726">
    <property type="entry name" value="HCY_dom"/>
</dbReference>
<evidence type="ECO:0000256" key="4">
    <source>
        <dbReference type="PROSITE-ProRule" id="PRU00333"/>
    </source>
</evidence>
<comment type="pathway">
    <text evidence="3">Amino-acid biosynthesis; L-methionine biosynthesis via de novo pathway.</text>
</comment>
<evidence type="ECO:0000313" key="6">
    <source>
        <dbReference type="Proteomes" id="UP000695022"/>
    </source>
</evidence>
<feature type="binding site" evidence="4">
    <location>
        <position position="36"/>
    </location>
    <ligand>
        <name>Zn(2+)</name>
        <dbReference type="ChEBI" id="CHEBI:29105"/>
    </ligand>
</feature>
<organism evidence="6 7">
    <name type="scientific">Priapulus caudatus</name>
    <name type="common">Priapulid worm</name>
    <dbReference type="NCBI Taxonomy" id="37621"/>
    <lineage>
        <taxon>Eukaryota</taxon>
        <taxon>Metazoa</taxon>
        <taxon>Ecdysozoa</taxon>
        <taxon>Scalidophora</taxon>
        <taxon>Priapulida</taxon>
        <taxon>Priapulimorpha</taxon>
        <taxon>Priapulimorphida</taxon>
        <taxon>Priapulidae</taxon>
        <taxon>Priapulus</taxon>
    </lineage>
</organism>
<dbReference type="SUPFAM" id="SSF82282">
    <property type="entry name" value="Homocysteine S-methyltransferase"/>
    <property type="match status" value="1"/>
</dbReference>
<feature type="binding site" evidence="4">
    <location>
        <position position="118"/>
    </location>
    <ligand>
        <name>Zn(2+)</name>
        <dbReference type="ChEBI" id="CHEBI:29105"/>
    </ligand>
</feature>
<dbReference type="RefSeq" id="XP_014679544.1">
    <property type="nucleotide sequence ID" value="XM_014824058.1"/>
</dbReference>
<dbReference type="Pfam" id="PF02574">
    <property type="entry name" value="S-methyl_trans"/>
    <property type="match status" value="1"/>
</dbReference>
<comment type="cofactor">
    <cofactor evidence="4">
        <name>Zn(2+)</name>
        <dbReference type="ChEBI" id="CHEBI:29105"/>
    </cofactor>
</comment>
<dbReference type="GeneID" id="106819418"/>
<name>A0ABM1F523_PRICU</name>
<keyword evidence="2 4" id="KW-0808">Transferase</keyword>
<proteinExistence type="predicted"/>
<evidence type="ECO:0000259" key="5">
    <source>
        <dbReference type="PROSITE" id="PS50970"/>
    </source>
</evidence>
<keyword evidence="1 4" id="KW-0489">Methyltransferase</keyword>
<feature type="domain" description="Hcy-binding" evidence="5">
    <location>
        <begin position="1"/>
        <end position="133"/>
    </location>
</feature>
<dbReference type="PROSITE" id="PS50970">
    <property type="entry name" value="HCY"/>
    <property type="match status" value="1"/>
</dbReference>
<feature type="binding site" evidence="4">
    <location>
        <position position="119"/>
    </location>
    <ligand>
        <name>Zn(2+)</name>
        <dbReference type="ChEBI" id="CHEBI:29105"/>
    </ligand>
</feature>
<sequence length="176" mass="19283">MNIHISENSIDDVAVPIEDALSQVEKAGAAVVGINCGRGPSTMLPVMKKIRQTCKGPLAALPVPFRVSNEQPTMQTLTDENGKRAFPNNLEAHLNSRDQIAQFAKDCQEIGIQYVGLCCGNMACYMRTIAETLGRTPPASKYSPNMDEHFCFSTEDGGKLHTYNTKHLAKTVGWKK</sequence>
<dbReference type="Proteomes" id="UP000695022">
    <property type="component" value="Unplaced"/>
</dbReference>
<dbReference type="InterPro" id="IPR036589">
    <property type="entry name" value="HCY_dom_sf"/>
</dbReference>
<dbReference type="Gene3D" id="3.20.20.330">
    <property type="entry name" value="Homocysteine-binding-like domain"/>
    <property type="match status" value="1"/>
</dbReference>
<keyword evidence="4" id="KW-0479">Metal-binding</keyword>
<keyword evidence="6" id="KW-1185">Reference proteome</keyword>